<organism evidence="2">
    <name type="scientific">Arundo donax</name>
    <name type="common">Giant reed</name>
    <name type="synonym">Donax arundinaceus</name>
    <dbReference type="NCBI Taxonomy" id="35708"/>
    <lineage>
        <taxon>Eukaryota</taxon>
        <taxon>Viridiplantae</taxon>
        <taxon>Streptophyta</taxon>
        <taxon>Embryophyta</taxon>
        <taxon>Tracheophyta</taxon>
        <taxon>Spermatophyta</taxon>
        <taxon>Magnoliopsida</taxon>
        <taxon>Liliopsida</taxon>
        <taxon>Poales</taxon>
        <taxon>Poaceae</taxon>
        <taxon>PACMAD clade</taxon>
        <taxon>Arundinoideae</taxon>
        <taxon>Arundineae</taxon>
        <taxon>Arundo</taxon>
    </lineage>
</organism>
<reference evidence="2" key="2">
    <citation type="journal article" date="2015" name="Data Brief">
        <title>Shoot transcriptome of the giant reed, Arundo donax.</title>
        <authorList>
            <person name="Barrero R.A."/>
            <person name="Guerrero F.D."/>
            <person name="Moolhuijzen P."/>
            <person name="Goolsby J.A."/>
            <person name="Tidwell J."/>
            <person name="Bellgard S.E."/>
            <person name="Bellgard M.I."/>
        </authorList>
    </citation>
    <scope>NUCLEOTIDE SEQUENCE</scope>
    <source>
        <tissue evidence="2">Shoot tissue taken approximately 20 cm above the soil surface</tissue>
    </source>
</reference>
<proteinExistence type="predicted"/>
<dbReference type="EMBL" id="GBRH01265727">
    <property type="protein sequence ID" value="JAD32168.1"/>
    <property type="molecule type" value="Transcribed_RNA"/>
</dbReference>
<feature type="region of interest" description="Disordered" evidence="1">
    <location>
        <begin position="1"/>
        <end position="61"/>
    </location>
</feature>
<name>A0A0A8Z3C4_ARUDO</name>
<dbReference type="AlphaFoldDB" id="A0A0A8Z3C4"/>
<evidence type="ECO:0000256" key="1">
    <source>
        <dbReference type="SAM" id="MobiDB-lite"/>
    </source>
</evidence>
<reference evidence="2" key="1">
    <citation type="submission" date="2014-09" db="EMBL/GenBank/DDBJ databases">
        <authorList>
            <person name="Magalhaes I.L.F."/>
            <person name="Oliveira U."/>
            <person name="Santos F.R."/>
            <person name="Vidigal T.H.D.A."/>
            <person name="Brescovit A.D."/>
            <person name="Santos A.J."/>
        </authorList>
    </citation>
    <scope>NUCLEOTIDE SEQUENCE</scope>
    <source>
        <tissue evidence="2">Shoot tissue taken approximately 20 cm above the soil surface</tissue>
    </source>
</reference>
<evidence type="ECO:0000313" key="2">
    <source>
        <dbReference type="EMBL" id="JAD32168.1"/>
    </source>
</evidence>
<accession>A0A0A8Z3C4</accession>
<protein>
    <submittedName>
        <fullName evidence="2">Uncharacterized protein</fullName>
    </submittedName>
</protein>
<sequence length="61" mass="6777">MDRWMLPASTSHHAPPLQPSCLPARTPSLHAAPRISSLARPPFPGSQLRRPFWMPRNPASP</sequence>